<dbReference type="KEGG" id="dqu:106747772"/>
<gene>
    <name evidence="2" type="primary">LOC106747772</name>
</gene>
<sequence length="123" mass="14175">MGTMLEDFFFQIPPQEKVTNAQIGRSCWPPQITPQRDESSREHLPQFRHRNAVCMRCCSILLKPNFPQICLFTQLLQFRLKKVFQHENITLSCNCNSMAIFLKKISSGSSNCMSSYCGSGFFQ</sequence>
<keyword evidence="1" id="KW-1185">Reference proteome</keyword>
<accession>A0A6P3XSG6</accession>
<proteinExistence type="predicted"/>
<dbReference type="AlphaFoldDB" id="A0A6P3XSG6"/>
<dbReference type="Proteomes" id="UP000515204">
    <property type="component" value="Unplaced"/>
</dbReference>
<organism evidence="1 2">
    <name type="scientific">Dinoponera quadriceps</name>
    <name type="common">South American ant</name>
    <dbReference type="NCBI Taxonomy" id="609295"/>
    <lineage>
        <taxon>Eukaryota</taxon>
        <taxon>Metazoa</taxon>
        <taxon>Ecdysozoa</taxon>
        <taxon>Arthropoda</taxon>
        <taxon>Hexapoda</taxon>
        <taxon>Insecta</taxon>
        <taxon>Pterygota</taxon>
        <taxon>Neoptera</taxon>
        <taxon>Endopterygota</taxon>
        <taxon>Hymenoptera</taxon>
        <taxon>Apocrita</taxon>
        <taxon>Aculeata</taxon>
        <taxon>Formicoidea</taxon>
        <taxon>Formicidae</taxon>
        <taxon>Ponerinae</taxon>
        <taxon>Ponerini</taxon>
        <taxon>Dinoponera</taxon>
    </lineage>
</organism>
<dbReference type="GeneID" id="106747772"/>
<evidence type="ECO:0000313" key="2">
    <source>
        <dbReference type="RefSeq" id="XP_014481142.1"/>
    </source>
</evidence>
<reference evidence="2" key="1">
    <citation type="submission" date="2025-08" db="UniProtKB">
        <authorList>
            <consortium name="RefSeq"/>
        </authorList>
    </citation>
    <scope>IDENTIFICATION</scope>
</reference>
<dbReference type="RefSeq" id="XP_014481142.1">
    <property type="nucleotide sequence ID" value="XM_014625656.1"/>
</dbReference>
<evidence type="ECO:0000313" key="1">
    <source>
        <dbReference type="Proteomes" id="UP000515204"/>
    </source>
</evidence>
<protein>
    <submittedName>
        <fullName evidence="2">Uncharacterized protein LOC106747772</fullName>
    </submittedName>
</protein>
<name>A0A6P3XSG6_DINQU</name>